<keyword evidence="5" id="KW-1185">Reference proteome</keyword>
<dbReference type="Gene3D" id="1.10.101.10">
    <property type="entry name" value="PGBD-like superfamily/PGBD"/>
    <property type="match status" value="1"/>
</dbReference>
<keyword evidence="2" id="KW-1133">Transmembrane helix</keyword>
<feature type="transmembrane region" description="Helical" evidence="2">
    <location>
        <begin position="39"/>
        <end position="60"/>
    </location>
</feature>
<feature type="region of interest" description="Disordered" evidence="1">
    <location>
        <begin position="384"/>
        <end position="436"/>
    </location>
</feature>
<feature type="compositionally biased region" description="Basic and acidic residues" evidence="1">
    <location>
        <begin position="1"/>
        <end position="10"/>
    </location>
</feature>
<gene>
    <name evidence="4" type="ORF">EII11_02155</name>
</gene>
<keyword evidence="2" id="KW-0812">Transmembrane</keyword>
<name>A0A3P1SGQ2_9ACTO</name>
<proteinExistence type="predicted"/>
<dbReference type="Proteomes" id="UP000280444">
    <property type="component" value="Unassembled WGS sequence"/>
</dbReference>
<evidence type="ECO:0000313" key="4">
    <source>
        <dbReference type="EMBL" id="RRC96463.1"/>
    </source>
</evidence>
<dbReference type="AlphaFoldDB" id="A0A3P1SGQ2"/>
<feature type="domain" description="Peptidoglycan binding-like" evidence="3">
    <location>
        <begin position="157"/>
        <end position="203"/>
    </location>
</feature>
<organism evidence="4 5">
    <name type="scientific">Schaalia canis</name>
    <dbReference type="NCBI Taxonomy" id="100469"/>
    <lineage>
        <taxon>Bacteria</taxon>
        <taxon>Bacillati</taxon>
        <taxon>Actinomycetota</taxon>
        <taxon>Actinomycetes</taxon>
        <taxon>Actinomycetales</taxon>
        <taxon>Actinomycetaceae</taxon>
        <taxon>Schaalia</taxon>
    </lineage>
</organism>
<dbReference type="InterPro" id="IPR036366">
    <property type="entry name" value="PGBDSf"/>
</dbReference>
<accession>A0A3P1SGQ2</accession>
<evidence type="ECO:0000259" key="3">
    <source>
        <dbReference type="Pfam" id="PF01471"/>
    </source>
</evidence>
<protein>
    <submittedName>
        <fullName evidence="4">Peptidoglycan-binding protein</fullName>
    </submittedName>
</protein>
<dbReference type="Pfam" id="PF01471">
    <property type="entry name" value="PG_binding_1"/>
    <property type="match status" value="1"/>
</dbReference>
<evidence type="ECO:0000313" key="5">
    <source>
        <dbReference type="Proteomes" id="UP000280444"/>
    </source>
</evidence>
<comment type="caution">
    <text evidence="4">The sequence shown here is derived from an EMBL/GenBank/DDBJ whole genome shotgun (WGS) entry which is preliminary data.</text>
</comment>
<keyword evidence="2" id="KW-0472">Membrane</keyword>
<feature type="region of interest" description="Disordered" evidence="1">
    <location>
        <begin position="1"/>
        <end position="33"/>
    </location>
</feature>
<evidence type="ECO:0000256" key="2">
    <source>
        <dbReference type="SAM" id="Phobius"/>
    </source>
</evidence>
<evidence type="ECO:0000256" key="1">
    <source>
        <dbReference type="SAM" id="MobiDB-lite"/>
    </source>
</evidence>
<dbReference type="SUPFAM" id="SSF47090">
    <property type="entry name" value="PGBD-like"/>
    <property type="match status" value="1"/>
</dbReference>
<sequence>MVASQDKEVVMTEPTPPTLREAHQPEPAARSTVRGRKRFPAGILALVAVLVLAGVGLGWAGRTLLLPPQEEHTARTYAIATTNEGSLGRTLKMAVAAQWQSTSRLVAKRAGTLTSIDSGRSGRIGAGDVLYTVDLSPVYVLPGTVPAFRDLAKDVEGEDVAQLQAYLFDYWGWGLIPDGKFGNATERALKAWQKDQDLEETGMIPLGQVLFTPELPVGFAWEDEVQVGSELQAGTALVKVYGASPSFSMKIADTQLGAIREGLTLTLNHDGHQWPARIGTITKDEETSELIAEILPPEGSASICAPDCHLIPAQGMRGIEASIVVIPEATGTVVPINALRVDAGGQPVIVREDGTQVPVHVLTTVGGQAVVDGIEADARVRVWGESGTSGSGGAPAETPSDGQGSTGTPDDAGTSGGNDDPGTGGTEGSTPQSTHS</sequence>
<dbReference type="OrthoDB" id="3268648at2"/>
<reference evidence="4 5" key="1">
    <citation type="submission" date="2018-11" db="EMBL/GenBank/DDBJ databases">
        <title>Genomes From Bacteria Associated with the Canine Oral Cavity: a Test Case for Automated Genome-Based Taxonomic Assignment.</title>
        <authorList>
            <person name="Coil D.A."/>
            <person name="Jospin G."/>
            <person name="Darling A.E."/>
            <person name="Wallis C."/>
            <person name="Davis I.J."/>
            <person name="Harris S."/>
            <person name="Eisen J.A."/>
            <person name="Holcombe L.J."/>
            <person name="O'Flynn C."/>
        </authorList>
    </citation>
    <scope>NUCLEOTIDE SEQUENCE [LARGE SCALE GENOMIC DNA]</scope>
    <source>
        <strain evidence="4 5">OH770</strain>
    </source>
</reference>
<dbReference type="InterPro" id="IPR002477">
    <property type="entry name" value="Peptidoglycan-bd-like"/>
</dbReference>
<dbReference type="InterPro" id="IPR036365">
    <property type="entry name" value="PGBD-like_sf"/>
</dbReference>
<dbReference type="EMBL" id="RQZF01000001">
    <property type="protein sequence ID" value="RRC96463.1"/>
    <property type="molecule type" value="Genomic_DNA"/>
</dbReference>